<keyword evidence="1" id="KW-0472">Membrane</keyword>
<comment type="caution">
    <text evidence="2">The sequence shown here is derived from an EMBL/GenBank/DDBJ whole genome shotgun (WGS) entry which is preliminary data.</text>
</comment>
<dbReference type="GeneID" id="301686187"/>
<gene>
    <name evidence="2" type="ORF">NIES46_46730</name>
</gene>
<keyword evidence="1" id="KW-0812">Transmembrane</keyword>
<sequence length="51" mass="5853">MKISQDEDSIKRLLFLKQIAIASYVRIFIRLMAMLTALPPVIAAYRLTAEE</sequence>
<evidence type="ECO:0000313" key="2">
    <source>
        <dbReference type="EMBL" id="GCE96601.1"/>
    </source>
</evidence>
<dbReference type="EMBL" id="BIMW01000203">
    <property type="protein sequence ID" value="GCE96601.1"/>
    <property type="molecule type" value="Genomic_DNA"/>
</dbReference>
<reference evidence="2 3" key="1">
    <citation type="journal article" date="2019" name="J Genomics">
        <title>The Draft Genome of a Hydrogen-producing Cyanobacterium, Arthrospira platensis NIES-46.</title>
        <authorList>
            <person name="Suzuki S."/>
            <person name="Yamaguchi H."/>
            <person name="Kawachi M."/>
        </authorList>
    </citation>
    <scope>NUCLEOTIDE SEQUENCE [LARGE SCALE GENOMIC DNA]</scope>
    <source>
        <strain evidence="2 3">NIES-46</strain>
    </source>
</reference>
<feature type="transmembrane region" description="Helical" evidence="1">
    <location>
        <begin position="21"/>
        <end position="45"/>
    </location>
</feature>
<protein>
    <submittedName>
        <fullName evidence="2">Uncharacterized protein</fullName>
    </submittedName>
</protein>
<evidence type="ECO:0000256" key="1">
    <source>
        <dbReference type="SAM" id="Phobius"/>
    </source>
</evidence>
<evidence type="ECO:0000313" key="3">
    <source>
        <dbReference type="Proteomes" id="UP000326169"/>
    </source>
</evidence>
<dbReference type="RefSeq" id="WP_231852037.1">
    <property type="nucleotide sequence ID" value="NZ_BIMW01000203.1"/>
</dbReference>
<organism evidence="2 3">
    <name type="scientific">Limnospira platensis NIES-46</name>
    <dbReference type="NCBI Taxonomy" id="1236695"/>
    <lineage>
        <taxon>Bacteria</taxon>
        <taxon>Bacillati</taxon>
        <taxon>Cyanobacteriota</taxon>
        <taxon>Cyanophyceae</taxon>
        <taxon>Oscillatoriophycideae</taxon>
        <taxon>Oscillatoriales</taxon>
        <taxon>Sirenicapillariaceae</taxon>
        <taxon>Limnospira</taxon>
    </lineage>
</organism>
<accession>A0A5M3TER0</accession>
<proteinExistence type="predicted"/>
<keyword evidence="3" id="KW-1185">Reference proteome</keyword>
<keyword evidence="1" id="KW-1133">Transmembrane helix</keyword>
<name>A0A5M3TER0_LIMPL</name>
<dbReference type="Proteomes" id="UP000326169">
    <property type="component" value="Unassembled WGS sequence"/>
</dbReference>